<dbReference type="PRINTS" id="PR00701">
    <property type="entry name" value="60KDINNERMP"/>
</dbReference>
<evidence type="ECO:0000256" key="6">
    <source>
        <dbReference type="ARBA" id="ARBA00022989"/>
    </source>
</evidence>
<keyword evidence="2" id="KW-0813">Transport</keyword>
<dbReference type="InterPro" id="IPR001708">
    <property type="entry name" value="YidC/ALB3/OXA1/COX18"/>
</dbReference>
<keyword evidence="5" id="KW-0653">Protein transport</keyword>
<comment type="subcellular location">
    <subcellularLocation>
        <location evidence="1">Cell membrane</location>
        <topology evidence="1">Multi-pass membrane protein</topology>
    </subcellularLocation>
    <subcellularLocation>
        <location evidence="9">Membrane</location>
        <topology evidence="9">Multi-pass membrane protein</topology>
    </subcellularLocation>
</comment>
<dbReference type="NCBIfam" id="TIGR03592">
    <property type="entry name" value="yidC_oxa1_cterm"/>
    <property type="match status" value="1"/>
</dbReference>
<dbReference type="Pfam" id="PF02096">
    <property type="entry name" value="60KD_IMP"/>
    <property type="match status" value="1"/>
</dbReference>
<gene>
    <name evidence="12" type="ORF">SAMN06265361_10552</name>
</gene>
<dbReference type="InterPro" id="IPR028055">
    <property type="entry name" value="YidC/Oxa/ALB_C"/>
</dbReference>
<protein>
    <submittedName>
        <fullName evidence="12">Protein translocase subunit yidC</fullName>
    </submittedName>
</protein>
<keyword evidence="3" id="KW-1003">Cell membrane</keyword>
<dbReference type="AlphaFoldDB" id="A0AA45WQI3"/>
<feature type="transmembrane region" description="Helical" evidence="10">
    <location>
        <begin position="221"/>
        <end position="238"/>
    </location>
</feature>
<dbReference type="GO" id="GO:0005886">
    <property type="term" value="C:plasma membrane"/>
    <property type="evidence" value="ECO:0007669"/>
    <property type="project" value="UniProtKB-SubCell"/>
</dbReference>
<evidence type="ECO:0000256" key="4">
    <source>
        <dbReference type="ARBA" id="ARBA00022692"/>
    </source>
</evidence>
<dbReference type="CDD" id="cd20070">
    <property type="entry name" value="5TM_YidC_Alb3"/>
    <property type="match status" value="1"/>
</dbReference>
<feature type="transmembrane region" description="Helical" evidence="10">
    <location>
        <begin position="63"/>
        <end position="83"/>
    </location>
</feature>
<evidence type="ECO:0000256" key="10">
    <source>
        <dbReference type="SAM" id="Phobius"/>
    </source>
</evidence>
<keyword evidence="8" id="KW-0143">Chaperone</keyword>
<evidence type="ECO:0000256" key="3">
    <source>
        <dbReference type="ARBA" id="ARBA00022475"/>
    </source>
</evidence>
<evidence type="ECO:0000313" key="12">
    <source>
        <dbReference type="EMBL" id="SMP25696.1"/>
    </source>
</evidence>
<dbReference type="PRINTS" id="PR01900">
    <property type="entry name" value="YIDCPROTEIN"/>
</dbReference>
<evidence type="ECO:0000256" key="9">
    <source>
        <dbReference type="RuleBase" id="RU003945"/>
    </source>
</evidence>
<dbReference type="GO" id="GO:0015031">
    <property type="term" value="P:protein transport"/>
    <property type="evidence" value="ECO:0007669"/>
    <property type="project" value="UniProtKB-KW"/>
</dbReference>
<evidence type="ECO:0000313" key="13">
    <source>
        <dbReference type="Proteomes" id="UP001157946"/>
    </source>
</evidence>
<evidence type="ECO:0000259" key="11">
    <source>
        <dbReference type="Pfam" id="PF02096"/>
    </source>
</evidence>
<feature type="transmembrane region" description="Helical" evidence="10">
    <location>
        <begin position="128"/>
        <end position="150"/>
    </location>
</feature>
<dbReference type="PANTHER" id="PTHR12428:SF65">
    <property type="entry name" value="CYTOCHROME C OXIDASE ASSEMBLY PROTEIN COX18, MITOCHONDRIAL"/>
    <property type="match status" value="1"/>
</dbReference>
<feature type="transmembrane region" description="Helical" evidence="10">
    <location>
        <begin position="199"/>
        <end position="215"/>
    </location>
</feature>
<comment type="caution">
    <text evidence="12">The sequence shown here is derived from an EMBL/GenBank/DDBJ whole genome shotgun (WGS) entry which is preliminary data.</text>
</comment>
<keyword evidence="7 10" id="KW-0472">Membrane</keyword>
<sequence>MLKHKRSIAILMLFVMAVVMLTGCTPNQQQYKINHENPSLWQKFLVIPMSELLDWFKMLLGNYGWSILVVTFLVRLIVFPLTWKQQQSSKAMQELQPHIVKIREKYKNNQQKLQEETMKLFQKHNINPMAGCFPMLIQIPILFAFYQAIMGNEHIFTSDFLYLELGQPDPYYILPLLAAFTTYLQFIATGAADNPQTKVMLWIMPIMIFLLAYQFPSALSLYWVYGNIFTILQYLIFFNKKKVKGNVSEGTAR</sequence>
<evidence type="ECO:0000256" key="7">
    <source>
        <dbReference type="ARBA" id="ARBA00023136"/>
    </source>
</evidence>
<keyword evidence="13" id="KW-1185">Reference proteome</keyword>
<evidence type="ECO:0000256" key="8">
    <source>
        <dbReference type="ARBA" id="ARBA00023186"/>
    </source>
</evidence>
<feature type="transmembrane region" description="Helical" evidence="10">
    <location>
        <begin position="170"/>
        <end position="192"/>
    </location>
</feature>
<dbReference type="EMBL" id="FXTU01000005">
    <property type="protein sequence ID" value="SMP25696.1"/>
    <property type="molecule type" value="Genomic_DNA"/>
</dbReference>
<organism evidence="12 13">
    <name type="scientific">Laceyella tengchongensis</name>
    <dbReference type="NCBI Taxonomy" id="574699"/>
    <lineage>
        <taxon>Bacteria</taxon>
        <taxon>Bacillati</taxon>
        <taxon>Bacillota</taxon>
        <taxon>Bacilli</taxon>
        <taxon>Bacillales</taxon>
        <taxon>Thermoactinomycetaceae</taxon>
        <taxon>Laceyella</taxon>
    </lineage>
</organism>
<dbReference type="Proteomes" id="UP001157946">
    <property type="component" value="Unassembled WGS sequence"/>
</dbReference>
<dbReference type="GO" id="GO:0051205">
    <property type="term" value="P:protein insertion into membrane"/>
    <property type="evidence" value="ECO:0007669"/>
    <property type="project" value="TreeGrafter"/>
</dbReference>
<keyword evidence="4 9" id="KW-0812">Transmembrane</keyword>
<reference evidence="12" key="1">
    <citation type="submission" date="2017-05" db="EMBL/GenBank/DDBJ databases">
        <authorList>
            <person name="Varghese N."/>
            <person name="Submissions S."/>
        </authorList>
    </citation>
    <scope>NUCLEOTIDE SEQUENCE</scope>
    <source>
        <strain evidence="12">DSM 45262</strain>
    </source>
</reference>
<dbReference type="GO" id="GO:0032977">
    <property type="term" value="F:membrane insertase activity"/>
    <property type="evidence" value="ECO:0007669"/>
    <property type="project" value="InterPro"/>
</dbReference>
<name>A0AA45WQI3_9BACL</name>
<evidence type="ECO:0000256" key="5">
    <source>
        <dbReference type="ARBA" id="ARBA00022927"/>
    </source>
</evidence>
<evidence type="ECO:0000256" key="1">
    <source>
        <dbReference type="ARBA" id="ARBA00004651"/>
    </source>
</evidence>
<proteinExistence type="inferred from homology"/>
<accession>A0AA45WQI3</accession>
<dbReference type="PROSITE" id="PS51257">
    <property type="entry name" value="PROKAR_LIPOPROTEIN"/>
    <property type="match status" value="1"/>
</dbReference>
<dbReference type="InterPro" id="IPR047196">
    <property type="entry name" value="YidC_ALB_C"/>
</dbReference>
<evidence type="ECO:0000256" key="2">
    <source>
        <dbReference type="ARBA" id="ARBA00022448"/>
    </source>
</evidence>
<comment type="similarity">
    <text evidence="9">Belongs to the OXA1/ALB3/YidC family.</text>
</comment>
<feature type="domain" description="Membrane insertase YidC/Oxa/ALB C-terminal" evidence="11">
    <location>
        <begin position="63"/>
        <end position="237"/>
    </location>
</feature>
<keyword evidence="6 10" id="KW-1133">Transmembrane helix</keyword>
<dbReference type="PANTHER" id="PTHR12428">
    <property type="entry name" value="OXA1"/>
    <property type="match status" value="1"/>
</dbReference>